<dbReference type="EMBL" id="LR797384">
    <property type="protein sequence ID" value="CAB4212724.1"/>
    <property type="molecule type" value="Genomic_DNA"/>
</dbReference>
<organism evidence="1">
    <name type="scientific">uncultured Caudovirales phage</name>
    <dbReference type="NCBI Taxonomy" id="2100421"/>
    <lineage>
        <taxon>Viruses</taxon>
        <taxon>Duplodnaviria</taxon>
        <taxon>Heunggongvirae</taxon>
        <taxon>Uroviricota</taxon>
        <taxon>Caudoviricetes</taxon>
        <taxon>Peduoviridae</taxon>
        <taxon>Maltschvirus</taxon>
        <taxon>Maltschvirus maltsch</taxon>
    </lineage>
</organism>
<name>A0A6J5QH11_9CAUD</name>
<gene>
    <name evidence="1" type="ORF">UFOVP1086_29</name>
    <name evidence="2" type="ORF">UFOVP1440_29</name>
    <name evidence="3" type="ORF">UFOVP1533_29</name>
</gene>
<evidence type="ECO:0000313" key="1">
    <source>
        <dbReference type="EMBL" id="CAB4182912.1"/>
    </source>
</evidence>
<dbReference type="InterPro" id="IPR056209">
    <property type="entry name" value="SU10_adaptor"/>
</dbReference>
<accession>A0A6J5QH11</accession>
<sequence>MAIGTQLSTLVDMLRAEIGASIDRAQGVNHLPALKQTLSRTQERLWFDFDWPFAYIERDEPLQNGQRYYTFDNDIDFNRIVTAHMNYAQIWRGLEYGITPGEYNQSNPELGMKQDPIRRWRHWEGNQFEVWPVPSSSTTRIRFRAIKRLDPLVQESDRAELDDQLIVLYAAVELLQRAKSEDAASKKAVADQLYARLKGLGIKQQVFTLGGGLPNDREWNLRGARILPSERTGR</sequence>
<dbReference type="Pfam" id="PF24175">
    <property type="entry name" value="SU10_adaptor"/>
    <property type="match status" value="1"/>
</dbReference>
<evidence type="ECO:0000313" key="2">
    <source>
        <dbReference type="EMBL" id="CAB4212724.1"/>
    </source>
</evidence>
<proteinExistence type="predicted"/>
<reference evidence="1" key="1">
    <citation type="submission" date="2020-05" db="EMBL/GenBank/DDBJ databases">
        <authorList>
            <person name="Chiriac C."/>
            <person name="Salcher M."/>
            <person name="Ghai R."/>
            <person name="Kavagutti S V."/>
        </authorList>
    </citation>
    <scope>NUCLEOTIDE SEQUENCE</scope>
</reference>
<dbReference type="EMBL" id="LR798388">
    <property type="protein sequence ID" value="CAB5228275.1"/>
    <property type="molecule type" value="Genomic_DNA"/>
</dbReference>
<evidence type="ECO:0000313" key="3">
    <source>
        <dbReference type="EMBL" id="CAB5228275.1"/>
    </source>
</evidence>
<dbReference type="EMBL" id="LR797027">
    <property type="protein sequence ID" value="CAB4182912.1"/>
    <property type="molecule type" value="Genomic_DNA"/>
</dbReference>
<protein>
    <submittedName>
        <fullName evidence="1">Uncharacterized protein</fullName>
    </submittedName>
</protein>